<keyword evidence="1" id="KW-0472">Membrane</keyword>
<reference evidence="2 3" key="1">
    <citation type="submission" date="2018-11" db="EMBL/GenBank/DDBJ databases">
        <authorList>
            <person name="Gutierrez A.J."/>
            <person name="Bravo M."/>
        </authorList>
    </citation>
    <scope>NUCLEOTIDE SEQUENCE [LARGE SCALE GENOMIC DNA]</scope>
    <source>
        <strain evidence="2 3">22388</strain>
    </source>
</reference>
<evidence type="ECO:0000313" key="2">
    <source>
        <dbReference type="EMBL" id="RPF66850.1"/>
    </source>
</evidence>
<dbReference type="Proteomes" id="UP000276972">
    <property type="component" value="Unassembled WGS sequence"/>
</dbReference>
<dbReference type="EMBL" id="RPFP01000137">
    <property type="protein sequence ID" value="RPF66850.1"/>
    <property type="molecule type" value="Genomic_DNA"/>
</dbReference>
<proteinExistence type="predicted"/>
<organism evidence="2 3">
    <name type="scientific">Helicobacter pylori</name>
    <name type="common">Campylobacter pylori</name>
    <dbReference type="NCBI Taxonomy" id="210"/>
    <lineage>
        <taxon>Bacteria</taxon>
        <taxon>Pseudomonadati</taxon>
        <taxon>Campylobacterota</taxon>
        <taxon>Epsilonproteobacteria</taxon>
        <taxon>Campylobacterales</taxon>
        <taxon>Helicobacteraceae</taxon>
        <taxon>Helicobacter</taxon>
    </lineage>
</organism>
<protein>
    <submittedName>
        <fullName evidence="2">Transporter</fullName>
    </submittedName>
</protein>
<evidence type="ECO:0000256" key="1">
    <source>
        <dbReference type="SAM" id="Phobius"/>
    </source>
</evidence>
<evidence type="ECO:0000313" key="3">
    <source>
        <dbReference type="Proteomes" id="UP000276972"/>
    </source>
</evidence>
<feature type="transmembrane region" description="Helical" evidence="1">
    <location>
        <begin position="60"/>
        <end position="82"/>
    </location>
</feature>
<comment type="caution">
    <text evidence="2">The sequence shown here is derived from an EMBL/GenBank/DDBJ whole genome shotgun (WGS) entry which is preliminary data.</text>
</comment>
<sequence>MFVASKQADEQKKLIIEQEVQKRQFQKIEELKADMQKGVNPFFKVLFDGGNRLFGFPETFIYSSIFILFVTIVLSVILFQAYEPVLIV</sequence>
<keyword evidence="1" id="KW-1133">Transmembrane helix</keyword>
<dbReference type="AlphaFoldDB" id="A0A7Z6UYZ2"/>
<keyword evidence="1" id="KW-0812">Transmembrane</keyword>
<gene>
    <name evidence="2" type="ORF">EGV97_09175</name>
</gene>
<accession>A0A7Z6UYZ2</accession>
<name>A0A7Z6UYZ2_HELPX</name>
<feature type="non-terminal residue" evidence="2">
    <location>
        <position position="88"/>
    </location>
</feature>